<proteinExistence type="predicted"/>
<sequence>WFTKKTNEIFDGEFKGFEFAIDDRKIVYSTGDVAEVKKTHSTPLNFVRKFIDENGLLQNAAGYHKALAVAGDPDKFAKFFYEQGKSHATEDVMRKTKNINMSERKSPEVTSKGGMQIRSLSNNSGKGLKIKSLKRK</sequence>
<dbReference type="AlphaFoldDB" id="X0UBF0"/>
<evidence type="ECO:0000313" key="2">
    <source>
        <dbReference type="EMBL" id="GAF97692.1"/>
    </source>
</evidence>
<gene>
    <name evidence="2" type="ORF">S01H1_23439</name>
</gene>
<protein>
    <submittedName>
        <fullName evidence="2">Uncharacterized protein</fullName>
    </submittedName>
</protein>
<reference evidence="2" key="1">
    <citation type="journal article" date="2014" name="Front. Microbiol.">
        <title>High frequency of phylogenetically diverse reductive dehalogenase-homologous genes in deep subseafloor sedimentary metagenomes.</title>
        <authorList>
            <person name="Kawai M."/>
            <person name="Futagami T."/>
            <person name="Toyoda A."/>
            <person name="Takaki Y."/>
            <person name="Nishi S."/>
            <person name="Hori S."/>
            <person name="Arai W."/>
            <person name="Tsubouchi T."/>
            <person name="Morono Y."/>
            <person name="Uchiyama I."/>
            <person name="Ito T."/>
            <person name="Fujiyama A."/>
            <person name="Inagaki F."/>
            <person name="Takami H."/>
        </authorList>
    </citation>
    <scope>NUCLEOTIDE SEQUENCE</scope>
    <source>
        <strain evidence="2">Expedition CK06-06</strain>
    </source>
</reference>
<accession>X0UBF0</accession>
<name>X0UBF0_9ZZZZ</name>
<organism evidence="2">
    <name type="scientific">marine sediment metagenome</name>
    <dbReference type="NCBI Taxonomy" id="412755"/>
    <lineage>
        <taxon>unclassified sequences</taxon>
        <taxon>metagenomes</taxon>
        <taxon>ecological metagenomes</taxon>
    </lineage>
</organism>
<evidence type="ECO:0000256" key="1">
    <source>
        <dbReference type="SAM" id="MobiDB-lite"/>
    </source>
</evidence>
<comment type="caution">
    <text evidence="2">The sequence shown here is derived from an EMBL/GenBank/DDBJ whole genome shotgun (WGS) entry which is preliminary data.</text>
</comment>
<feature type="region of interest" description="Disordered" evidence="1">
    <location>
        <begin position="97"/>
        <end position="136"/>
    </location>
</feature>
<dbReference type="EMBL" id="BARS01013536">
    <property type="protein sequence ID" value="GAF97692.1"/>
    <property type="molecule type" value="Genomic_DNA"/>
</dbReference>
<feature type="non-terminal residue" evidence="2">
    <location>
        <position position="1"/>
    </location>
</feature>